<comment type="similarity">
    <text evidence="1">Belongs to the flagella basal body rod proteins family.</text>
</comment>
<evidence type="ECO:0000256" key="1">
    <source>
        <dbReference type="ARBA" id="ARBA00009677"/>
    </source>
</evidence>
<evidence type="ECO:0000259" key="2">
    <source>
        <dbReference type="Pfam" id="PF06429"/>
    </source>
</evidence>
<reference evidence="3" key="2">
    <citation type="journal article" date="2014" name="ISME J.">
        <title>Microbial stratification in low pH oxic and suboxic macroscopic growths along an acid mine drainage.</title>
        <authorList>
            <person name="Mendez-Garcia C."/>
            <person name="Mesa V."/>
            <person name="Sprenger R.R."/>
            <person name="Richter M."/>
            <person name="Diez M.S."/>
            <person name="Solano J."/>
            <person name="Bargiela R."/>
            <person name="Golyshina O.V."/>
            <person name="Manteca A."/>
            <person name="Ramos J.L."/>
            <person name="Gallego J.R."/>
            <person name="Llorente I."/>
            <person name="Martins Dos Santos V.A."/>
            <person name="Jensen O.N."/>
            <person name="Pelaez A.I."/>
            <person name="Sanchez J."/>
            <person name="Ferrer M."/>
        </authorList>
    </citation>
    <scope>NUCLEOTIDE SEQUENCE</scope>
</reference>
<reference evidence="3" key="1">
    <citation type="submission" date="2013-08" db="EMBL/GenBank/DDBJ databases">
        <authorList>
            <person name="Mendez C."/>
            <person name="Richter M."/>
            <person name="Ferrer M."/>
            <person name="Sanchez J."/>
        </authorList>
    </citation>
    <scope>NUCLEOTIDE SEQUENCE</scope>
</reference>
<dbReference type="AlphaFoldDB" id="T1AP43"/>
<evidence type="ECO:0000313" key="3">
    <source>
        <dbReference type="EMBL" id="EQD43865.1"/>
    </source>
</evidence>
<comment type="caution">
    <text evidence="3">The sequence shown here is derived from an EMBL/GenBank/DDBJ whole genome shotgun (WGS) entry which is preliminary data.</text>
</comment>
<sequence length="81" mass="9120">MDPCSREVSLSQNWGSICRKTEFRHSLKIGEGLFESGKIDPVSKPRVMDGGYETSNVNGTAEMVRMIQAMRAFQTHVQVMK</sequence>
<protein>
    <submittedName>
        <fullName evidence="3">Flagellar basal body rod protein</fullName>
    </submittedName>
</protein>
<name>T1AP43_9ZZZZ</name>
<organism evidence="3">
    <name type="scientific">mine drainage metagenome</name>
    <dbReference type="NCBI Taxonomy" id="410659"/>
    <lineage>
        <taxon>unclassified sequences</taxon>
        <taxon>metagenomes</taxon>
        <taxon>ecological metagenomes</taxon>
    </lineage>
</organism>
<dbReference type="Pfam" id="PF06429">
    <property type="entry name" value="Flg_bbr_C"/>
    <property type="match status" value="1"/>
</dbReference>
<feature type="non-terminal residue" evidence="3">
    <location>
        <position position="81"/>
    </location>
</feature>
<proteinExistence type="inferred from homology"/>
<dbReference type="InterPro" id="IPR010930">
    <property type="entry name" value="Flg_bb/hook_C_dom"/>
</dbReference>
<accession>T1AP43</accession>
<keyword evidence="3" id="KW-0282">Flagellum</keyword>
<dbReference type="EMBL" id="AUZX01011310">
    <property type="protein sequence ID" value="EQD43865.1"/>
    <property type="molecule type" value="Genomic_DNA"/>
</dbReference>
<keyword evidence="3" id="KW-0969">Cilium</keyword>
<gene>
    <name evidence="3" type="ORF">B1A_15415</name>
</gene>
<keyword evidence="3" id="KW-0966">Cell projection</keyword>
<feature type="domain" description="Flagellar basal-body/hook protein C-terminal" evidence="2">
    <location>
        <begin position="52"/>
        <end position="81"/>
    </location>
</feature>